<organism evidence="2 3">
    <name type="scientific">Microtetraspora glauca</name>
    <dbReference type="NCBI Taxonomy" id="1996"/>
    <lineage>
        <taxon>Bacteria</taxon>
        <taxon>Bacillati</taxon>
        <taxon>Actinomycetota</taxon>
        <taxon>Actinomycetes</taxon>
        <taxon>Streptosporangiales</taxon>
        <taxon>Streptosporangiaceae</taxon>
        <taxon>Microtetraspora</taxon>
    </lineage>
</organism>
<dbReference type="PROSITE" id="PS50995">
    <property type="entry name" value="HTH_MARR_2"/>
    <property type="match status" value="1"/>
</dbReference>
<dbReference type="SMART" id="SM00347">
    <property type="entry name" value="HTH_MARR"/>
    <property type="match status" value="1"/>
</dbReference>
<dbReference type="Gene3D" id="1.10.10.10">
    <property type="entry name" value="Winged helix-like DNA-binding domain superfamily/Winged helix DNA-binding domain"/>
    <property type="match status" value="1"/>
</dbReference>
<evidence type="ECO:0000313" key="3">
    <source>
        <dbReference type="Proteomes" id="UP001551675"/>
    </source>
</evidence>
<keyword evidence="3" id="KW-1185">Reference proteome</keyword>
<dbReference type="InterPro" id="IPR000835">
    <property type="entry name" value="HTH_MarR-typ"/>
</dbReference>
<dbReference type="InterPro" id="IPR036390">
    <property type="entry name" value="WH_DNA-bd_sf"/>
</dbReference>
<evidence type="ECO:0000313" key="2">
    <source>
        <dbReference type="EMBL" id="MEV0968331.1"/>
    </source>
</evidence>
<protein>
    <submittedName>
        <fullName evidence="2">MarR family transcriptional regulator</fullName>
    </submittedName>
</protein>
<proteinExistence type="predicted"/>
<dbReference type="Pfam" id="PF01047">
    <property type="entry name" value="MarR"/>
    <property type="match status" value="1"/>
</dbReference>
<name>A0ABV3G9L6_MICGL</name>
<gene>
    <name evidence="2" type="ORF">AB0I59_06825</name>
</gene>
<dbReference type="RefSeq" id="WP_358130878.1">
    <property type="nucleotide sequence ID" value="NZ_JBFALK010000003.1"/>
</dbReference>
<dbReference type="SUPFAM" id="SSF46785">
    <property type="entry name" value="Winged helix' DNA-binding domain"/>
    <property type="match status" value="1"/>
</dbReference>
<dbReference type="Proteomes" id="UP001551675">
    <property type="component" value="Unassembled WGS sequence"/>
</dbReference>
<dbReference type="InterPro" id="IPR039422">
    <property type="entry name" value="MarR/SlyA-like"/>
</dbReference>
<dbReference type="PANTHER" id="PTHR33164:SF103">
    <property type="entry name" value="REGULATORY PROTEIN MARR"/>
    <property type="match status" value="1"/>
</dbReference>
<dbReference type="InterPro" id="IPR036388">
    <property type="entry name" value="WH-like_DNA-bd_sf"/>
</dbReference>
<feature type="domain" description="HTH marR-type" evidence="1">
    <location>
        <begin position="22"/>
        <end position="161"/>
    </location>
</feature>
<dbReference type="EMBL" id="JBFALK010000003">
    <property type="protein sequence ID" value="MEV0968331.1"/>
    <property type="molecule type" value="Genomic_DNA"/>
</dbReference>
<reference evidence="2 3" key="1">
    <citation type="submission" date="2024-06" db="EMBL/GenBank/DDBJ databases">
        <title>The Natural Products Discovery Center: Release of the First 8490 Sequenced Strains for Exploring Actinobacteria Biosynthetic Diversity.</title>
        <authorList>
            <person name="Kalkreuter E."/>
            <person name="Kautsar S.A."/>
            <person name="Yang D."/>
            <person name="Bader C.D."/>
            <person name="Teijaro C.N."/>
            <person name="Fluegel L."/>
            <person name="Davis C.M."/>
            <person name="Simpson J.R."/>
            <person name="Lauterbach L."/>
            <person name="Steele A.D."/>
            <person name="Gui C."/>
            <person name="Meng S."/>
            <person name="Li G."/>
            <person name="Viehrig K."/>
            <person name="Ye F."/>
            <person name="Su P."/>
            <person name="Kiefer A.F."/>
            <person name="Nichols A."/>
            <person name="Cepeda A.J."/>
            <person name="Yan W."/>
            <person name="Fan B."/>
            <person name="Jiang Y."/>
            <person name="Adhikari A."/>
            <person name="Zheng C.-J."/>
            <person name="Schuster L."/>
            <person name="Cowan T.M."/>
            <person name="Smanski M.J."/>
            <person name="Chevrette M.G."/>
            <person name="De Carvalho L.P.S."/>
            <person name="Shen B."/>
        </authorList>
    </citation>
    <scope>NUCLEOTIDE SEQUENCE [LARGE SCALE GENOMIC DNA]</scope>
    <source>
        <strain evidence="2 3">NPDC050100</strain>
    </source>
</reference>
<dbReference type="PANTHER" id="PTHR33164">
    <property type="entry name" value="TRANSCRIPTIONAL REGULATOR, MARR FAMILY"/>
    <property type="match status" value="1"/>
</dbReference>
<comment type="caution">
    <text evidence="2">The sequence shown here is derived from an EMBL/GenBank/DDBJ whole genome shotgun (WGS) entry which is preliminary data.</text>
</comment>
<evidence type="ECO:0000259" key="1">
    <source>
        <dbReference type="PROSITE" id="PS50995"/>
    </source>
</evidence>
<sequence length="164" mass="17572">MPSSSPLPSPDDRAALVSLEVVSQLGALLPRLLRAVERRVHIEFPHPVLPEGQLALVRLVKERPGITVREAADELLMKPNNVSAMVSQLAGQGQLERVTDPADRRIVHLHTTEEADRRFAIAEALTSTVLGDGLNALSADEVAAIGRALPALTALLRQVHPATG</sequence>
<accession>A0ABV3G9L6</accession>